<name>A0ABY7F5K1_MYAAR</name>
<dbReference type="EMBL" id="CP111021">
    <property type="protein sequence ID" value="WAR17430.1"/>
    <property type="molecule type" value="Genomic_DNA"/>
</dbReference>
<reference evidence="2" key="1">
    <citation type="submission" date="2022-11" db="EMBL/GenBank/DDBJ databases">
        <title>Centuries of genome instability and evolution in soft-shell clam transmissible cancer (bioRxiv).</title>
        <authorList>
            <person name="Hart S.F.M."/>
            <person name="Yonemitsu M.A."/>
            <person name="Giersch R.M."/>
            <person name="Beal B.F."/>
            <person name="Arriagada G."/>
            <person name="Davis B.W."/>
            <person name="Ostrander E.A."/>
            <person name="Goff S.P."/>
            <person name="Metzger M.J."/>
        </authorList>
    </citation>
    <scope>NUCLEOTIDE SEQUENCE</scope>
    <source>
        <strain evidence="2">MELC-2E11</strain>
        <tissue evidence="2">Siphon/mantle</tissue>
    </source>
</reference>
<feature type="transmembrane region" description="Helical" evidence="1">
    <location>
        <begin position="46"/>
        <end position="67"/>
    </location>
</feature>
<accession>A0ABY7F5K1</accession>
<evidence type="ECO:0000313" key="2">
    <source>
        <dbReference type="EMBL" id="WAR17430.1"/>
    </source>
</evidence>
<keyword evidence="3" id="KW-1185">Reference proteome</keyword>
<keyword evidence="1" id="KW-1133">Transmembrane helix</keyword>
<dbReference type="Proteomes" id="UP001164746">
    <property type="component" value="Chromosome 10"/>
</dbReference>
<organism evidence="2 3">
    <name type="scientific">Mya arenaria</name>
    <name type="common">Soft-shell clam</name>
    <dbReference type="NCBI Taxonomy" id="6604"/>
    <lineage>
        <taxon>Eukaryota</taxon>
        <taxon>Metazoa</taxon>
        <taxon>Spiralia</taxon>
        <taxon>Lophotrochozoa</taxon>
        <taxon>Mollusca</taxon>
        <taxon>Bivalvia</taxon>
        <taxon>Autobranchia</taxon>
        <taxon>Heteroconchia</taxon>
        <taxon>Euheterodonta</taxon>
        <taxon>Imparidentia</taxon>
        <taxon>Neoheterodontei</taxon>
        <taxon>Myida</taxon>
        <taxon>Myoidea</taxon>
        <taxon>Myidae</taxon>
        <taxon>Mya</taxon>
    </lineage>
</organism>
<keyword evidence="1" id="KW-0472">Membrane</keyword>
<gene>
    <name evidence="2" type="ORF">MAR_032024</name>
</gene>
<proteinExistence type="predicted"/>
<evidence type="ECO:0008006" key="4">
    <source>
        <dbReference type="Google" id="ProtNLM"/>
    </source>
</evidence>
<evidence type="ECO:0000256" key="1">
    <source>
        <dbReference type="SAM" id="Phobius"/>
    </source>
</evidence>
<sequence>MYCTCPGKCEQNSLDRERSDSDPCVPMAGNTRLSEQCAFRGGFEMFLLGACIALTFLNSFFLAPGIVNSMIHMFELEKGTNVALAVGFCDRSELKKQPDYVQYYKLFRMYHSVSGVANILTMICNVVYVYHLACLCTF</sequence>
<keyword evidence="1" id="KW-0812">Transmembrane</keyword>
<feature type="transmembrane region" description="Helical" evidence="1">
    <location>
        <begin position="109"/>
        <end position="130"/>
    </location>
</feature>
<protein>
    <recommendedName>
        <fullName evidence="4">Anoctamin</fullName>
    </recommendedName>
</protein>
<evidence type="ECO:0000313" key="3">
    <source>
        <dbReference type="Proteomes" id="UP001164746"/>
    </source>
</evidence>